<sequence>MNAFYCIFVNNNHYELQQNINSLTLEGGKYLFISQFALKKEN</sequence>
<dbReference type="EMBL" id="NILF01000069">
    <property type="protein sequence ID" value="TWL32827.1"/>
    <property type="molecule type" value="Genomic_DNA"/>
</dbReference>
<proteinExistence type="predicted"/>
<dbReference type="Proteomes" id="UP000429980">
    <property type="component" value="Unassembled WGS sequence"/>
</dbReference>
<gene>
    <name evidence="1" type="ORF">B4121_4027</name>
    <name evidence="2" type="ORF">CHCC15381_1049</name>
</gene>
<reference evidence="1 3" key="1">
    <citation type="journal article" date="2016" name="Front. Microbiol.">
        <title>High-Level Heat Resistance of Spores of Bacillus amyloliquefaciens and Bacillus licheniformis Results from the Presence of a spoVA Operon in a Tn1546 Transposon.</title>
        <authorList>
            <person name="Berendsen E.M."/>
            <person name="Koning R.A."/>
            <person name="Boekhorst J."/>
            <person name="de Jong A."/>
            <person name="Kuipers O.P."/>
            <person name="Wells-Bennik M.H."/>
        </authorList>
    </citation>
    <scope>NUCLEOTIDE SEQUENCE [LARGE SCALE GENOMIC DNA]</scope>
    <source>
        <strain evidence="1 3">B4121</strain>
    </source>
</reference>
<accession>A0A6I7TTG1</accession>
<reference evidence="2 4" key="2">
    <citation type="submission" date="2019-06" db="EMBL/GenBank/DDBJ databases">
        <title>Genome sequence analysis of &gt;100 Bacillus licheniformis strains suggests intrinsic resistance to this species.</title>
        <authorList>
            <person name="Wels M."/>
            <person name="Siezen R.J."/>
            <person name="Johansen E."/>
            <person name="Stuer-Lauridsen B."/>
            <person name="Bjerre K."/>
            <person name="Nielsen B.K.K."/>
        </authorList>
    </citation>
    <scope>NUCLEOTIDE SEQUENCE [LARGE SCALE GENOMIC DNA]</scope>
    <source>
        <strain evidence="2 4">BAC-15381</strain>
    </source>
</reference>
<evidence type="ECO:0000313" key="3">
    <source>
        <dbReference type="Proteomes" id="UP000185604"/>
    </source>
</evidence>
<comment type="caution">
    <text evidence="1">The sequence shown here is derived from an EMBL/GenBank/DDBJ whole genome shotgun (WGS) entry which is preliminary data.</text>
</comment>
<evidence type="ECO:0000313" key="4">
    <source>
        <dbReference type="Proteomes" id="UP000429980"/>
    </source>
</evidence>
<evidence type="ECO:0000313" key="2">
    <source>
        <dbReference type="EMBL" id="TWL32827.1"/>
    </source>
</evidence>
<dbReference type="EMBL" id="LKPO01000026">
    <property type="protein sequence ID" value="OLF87575.1"/>
    <property type="molecule type" value="Genomic_DNA"/>
</dbReference>
<protein>
    <submittedName>
        <fullName evidence="1">Heme A synthase cytochrome oxidase biosis protein Cox15-CtaA</fullName>
    </submittedName>
</protein>
<dbReference type="AlphaFoldDB" id="A0A6I7TTG1"/>
<evidence type="ECO:0000313" key="1">
    <source>
        <dbReference type="EMBL" id="OLF87575.1"/>
    </source>
</evidence>
<name>A0A6I7TTG1_9BACI</name>
<organism evidence="1 3">
    <name type="scientific">Bacillus paralicheniformis</name>
    <dbReference type="NCBI Taxonomy" id="1648923"/>
    <lineage>
        <taxon>Bacteria</taxon>
        <taxon>Bacillati</taxon>
        <taxon>Bacillota</taxon>
        <taxon>Bacilli</taxon>
        <taxon>Bacillales</taxon>
        <taxon>Bacillaceae</taxon>
        <taxon>Bacillus</taxon>
    </lineage>
</organism>
<keyword evidence="4" id="KW-1185">Reference proteome</keyword>
<dbReference type="Proteomes" id="UP000185604">
    <property type="component" value="Unassembled WGS sequence"/>
</dbReference>